<comment type="similarity">
    <text evidence="2">Belongs to the OmpP1/FadL family.</text>
</comment>
<feature type="chain" id="PRO_5026922030" description="Hemin receptor" evidence="8">
    <location>
        <begin position="20"/>
        <end position="530"/>
    </location>
</feature>
<keyword evidence="7" id="KW-0998">Cell outer membrane</keyword>
<evidence type="ECO:0008006" key="11">
    <source>
        <dbReference type="Google" id="ProtNLM"/>
    </source>
</evidence>
<gene>
    <name evidence="9" type="ORF">FYJ29_02065</name>
</gene>
<evidence type="ECO:0000313" key="10">
    <source>
        <dbReference type="Proteomes" id="UP000483362"/>
    </source>
</evidence>
<dbReference type="EMBL" id="VULT01000002">
    <property type="protein sequence ID" value="MSS16563.1"/>
    <property type="molecule type" value="Genomic_DNA"/>
</dbReference>
<evidence type="ECO:0000313" key="9">
    <source>
        <dbReference type="EMBL" id="MSS16563.1"/>
    </source>
</evidence>
<feature type="signal peptide" evidence="8">
    <location>
        <begin position="1"/>
        <end position="19"/>
    </location>
</feature>
<evidence type="ECO:0000256" key="7">
    <source>
        <dbReference type="ARBA" id="ARBA00023237"/>
    </source>
</evidence>
<keyword evidence="3" id="KW-1134">Transmembrane beta strand</keyword>
<dbReference type="AlphaFoldDB" id="A0A6L5XBD0"/>
<dbReference type="RefSeq" id="WP_154326868.1">
    <property type="nucleotide sequence ID" value="NZ_CP045696.1"/>
</dbReference>
<organism evidence="9 10">
    <name type="scientific">Sodaliphilus pleomorphus</name>
    <dbReference type="NCBI Taxonomy" id="2606626"/>
    <lineage>
        <taxon>Bacteria</taxon>
        <taxon>Pseudomonadati</taxon>
        <taxon>Bacteroidota</taxon>
        <taxon>Bacteroidia</taxon>
        <taxon>Bacteroidales</taxon>
        <taxon>Muribaculaceae</taxon>
        <taxon>Sodaliphilus</taxon>
    </lineage>
</organism>
<evidence type="ECO:0000256" key="3">
    <source>
        <dbReference type="ARBA" id="ARBA00022452"/>
    </source>
</evidence>
<comment type="caution">
    <text evidence="9">The sequence shown here is derived from an EMBL/GenBank/DDBJ whole genome shotgun (WGS) entry which is preliminary data.</text>
</comment>
<dbReference type="Gene3D" id="2.40.160.60">
    <property type="entry name" value="Outer membrane protein transport protein (OMPP1/FadL/TodX)"/>
    <property type="match status" value="1"/>
</dbReference>
<evidence type="ECO:0000256" key="6">
    <source>
        <dbReference type="ARBA" id="ARBA00023136"/>
    </source>
</evidence>
<keyword evidence="5 8" id="KW-0732">Signal</keyword>
<keyword evidence="6" id="KW-0472">Membrane</keyword>
<reference evidence="9 10" key="1">
    <citation type="submission" date="2019-08" db="EMBL/GenBank/DDBJ databases">
        <title>In-depth cultivation of the pig gut microbiome towards novel bacterial diversity and tailored functional studies.</title>
        <authorList>
            <person name="Wylensek D."/>
            <person name="Hitch T.C.A."/>
            <person name="Clavel T."/>
        </authorList>
    </citation>
    <scope>NUCLEOTIDE SEQUENCE [LARGE SCALE GENOMIC DNA]</scope>
    <source>
        <strain evidence="9 10">Oil-RF-744-WCA-WT-10</strain>
    </source>
</reference>
<dbReference type="Pfam" id="PF03349">
    <property type="entry name" value="Toluene_X"/>
    <property type="match status" value="1"/>
</dbReference>
<keyword evidence="10" id="KW-1185">Reference proteome</keyword>
<dbReference type="GO" id="GO:0009279">
    <property type="term" value="C:cell outer membrane"/>
    <property type="evidence" value="ECO:0007669"/>
    <property type="project" value="UniProtKB-SubCell"/>
</dbReference>
<sequence length="530" mass="58556">MNKILFGLLLCSLPVIATAQETFDALKNSETELRGTARFQSMAGAFGALGGDLSTLSQNPGGIGVYRSSDAGITMSLDFNSSKTNLSSDNDTRFNVNNAGYVGSIRTGSEVVPYFNIGFTYQRQMDFHRHYRGTVGALNTSITNHIASYTGNYNESDLGVTNDYNPYYSTSAPWASILSYNSYLINYNNGGWQGLYGDGTTGSGEFEVDQSGHTDEYNISFGGNVNNTVFWGATVGLTDLDYKSYTYYGETLNNAYIYDHNGNTGIVDGTADYGYENYLHTEGTGYNFKLGVIVKPVNELRLGLAFHTPTYYDMKDRYASSAAFQMTPAGATDGGYYGTNYAGYGDGSMDEVRYDIHTPWHFIASIAGVMGREGILSFDYEYVGNGSIRVCDDNGHAYTDVTDRVKDYLQASHIFRVGGEYRVTPDWSLRAGYSYQTSPVKDVVKDNQANITTVSNNTAYEFDKSIQHLTLGLGYHYKGFYADMAYVHKWRTSQYNAFSPIVGIGYTEPGVNAEVKDNNNRVVLTMGFRF</sequence>
<dbReference type="SUPFAM" id="SSF56935">
    <property type="entry name" value="Porins"/>
    <property type="match status" value="1"/>
</dbReference>
<evidence type="ECO:0000256" key="2">
    <source>
        <dbReference type="ARBA" id="ARBA00008163"/>
    </source>
</evidence>
<accession>A0A6L5XBD0</accession>
<proteinExistence type="inferred from homology"/>
<dbReference type="InterPro" id="IPR005017">
    <property type="entry name" value="OMPP1/FadL/TodX"/>
</dbReference>
<evidence type="ECO:0000256" key="5">
    <source>
        <dbReference type="ARBA" id="ARBA00022729"/>
    </source>
</evidence>
<dbReference type="Proteomes" id="UP000483362">
    <property type="component" value="Unassembled WGS sequence"/>
</dbReference>
<protein>
    <recommendedName>
        <fullName evidence="11">Hemin receptor</fullName>
    </recommendedName>
</protein>
<name>A0A6L5XBD0_9BACT</name>
<evidence type="ECO:0000256" key="8">
    <source>
        <dbReference type="SAM" id="SignalP"/>
    </source>
</evidence>
<keyword evidence="4" id="KW-0812">Transmembrane</keyword>
<evidence type="ECO:0000256" key="1">
    <source>
        <dbReference type="ARBA" id="ARBA00004571"/>
    </source>
</evidence>
<evidence type="ECO:0000256" key="4">
    <source>
        <dbReference type="ARBA" id="ARBA00022692"/>
    </source>
</evidence>
<comment type="subcellular location">
    <subcellularLocation>
        <location evidence="1">Cell outer membrane</location>
        <topology evidence="1">Multi-pass membrane protein</topology>
    </subcellularLocation>
</comment>